<feature type="domain" description="Clp ATPase C-terminal" evidence="10">
    <location>
        <begin position="810"/>
        <end position="903"/>
    </location>
</feature>
<feature type="domain" description="AAA+ ATPase" evidence="9">
    <location>
        <begin position="228"/>
        <end position="373"/>
    </location>
</feature>
<dbReference type="SUPFAM" id="SSF52540">
    <property type="entry name" value="P-loop containing nucleoside triphosphate hydrolases"/>
    <property type="match status" value="2"/>
</dbReference>
<dbReference type="Pfam" id="PF17871">
    <property type="entry name" value="AAA_lid_9"/>
    <property type="match status" value="1"/>
</dbReference>
<sequence>MFPPRLGLIPTIIYSNGGNPIISSRSILSTAISGNSRRGVQSRMMVVAGCQNVLVPRLSKLNGRSYSGCTSSLTFPKEQAVTKTSSPYTTFLKTQPLVLSLYNTSSRYYCHHKHDNSVRGYSTNSKSSTILNRSTAIGQPNNFATNPKPTHLANGINSSVPLQHRAYAMGPGGGPFNQGFQMAPSKPGDALKEYCVDLTELAAKGKLDPVIGRDEVIRRTIQILSRRTKNNPVLIGEAGTGKTSIAEGLAQRIVKGEVPESMKNKKLVALDLGSLIAGAKYQGEFEERLKSILKDVQQSEGNVIMFVDEMHMLLGLGRTSGAMDASNLLKPALARGLLHCLGATTIDEYRKYIEKDAALARRFQSVLLEEPSVHDTISILRGLREKYEVYHGVQIADNALISAATLSHRYIQDRFLPDKAIDLVDEACSKLRTQQESRPEPIESLDRAIMTIQIELESLKKETDPASIERRQELEKELQAKQAENKKLIKQWETERATLENVKQIKLKIDSARNELESMQRSGNFSRASELQYGVIPDLEKQLHRESHRADNEISTANADQPGLLLNDRVTSEDIAAVVSRATGIPVSNLLKSEREKLLHMEDALRKRVVGQDEAVQAVSEAVRLSRSGLTSSHRPIASFFFMGPTGSGKTELCKAIAQFLFDTDAAITRLDMSEYMERFSVSRLIGAPPGYVGYDQGGELTEAVRRKPYSVILLDEMEKAHADVSNMLLQVLDDGRLTDSQGRTVDFRNTILIMTSNLGSELLVAGNTEGESGSSADPHVHEQIVDRVRQHFSPEFSNRIDEIVVFNRLSRQAIRSIVDVRLREVQQQLSDRRITLDVSDEAKQWLAEKGYDPVFGARPLNRLIHKQILNPLARSLIEGSVRDHESVKIDVTDDDGGKSLVVNKNHAPLASNSQTPLLEEELDE</sequence>
<dbReference type="FunFam" id="1.10.8.60:FF:000017">
    <property type="entry name" value="ATP-dependent chaperone ClpB"/>
    <property type="match status" value="1"/>
</dbReference>
<dbReference type="Gene3D" id="1.10.8.60">
    <property type="match status" value="1"/>
</dbReference>
<dbReference type="InterPro" id="IPR041546">
    <property type="entry name" value="ClpA/ClpB_AAA_lid"/>
</dbReference>
<evidence type="ECO:0000259" key="9">
    <source>
        <dbReference type="SMART" id="SM00382"/>
    </source>
</evidence>
<dbReference type="OrthoDB" id="47330at2759"/>
<gene>
    <name evidence="11" type="primary">HSP78</name>
    <name evidence="11" type="ORF">H4219_005376</name>
</gene>
<feature type="region of interest" description="Disordered" evidence="8">
    <location>
        <begin position="901"/>
        <end position="925"/>
    </location>
</feature>
<dbReference type="PANTHER" id="PTHR11638:SF176">
    <property type="entry name" value="HEAT SHOCK PROTEIN 78, MITOCHONDRIAL"/>
    <property type="match status" value="1"/>
</dbReference>
<keyword evidence="2" id="KW-0677">Repeat</keyword>
<keyword evidence="5 6" id="KW-0143">Chaperone</keyword>
<organism evidence="11 12">
    <name type="scientific">Mycoemilia scoparia</name>
    <dbReference type="NCBI Taxonomy" id="417184"/>
    <lineage>
        <taxon>Eukaryota</taxon>
        <taxon>Fungi</taxon>
        <taxon>Fungi incertae sedis</taxon>
        <taxon>Zoopagomycota</taxon>
        <taxon>Kickxellomycotina</taxon>
        <taxon>Kickxellomycetes</taxon>
        <taxon>Kickxellales</taxon>
        <taxon>Kickxellaceae</taxon>
        <taxon>Mycoemilia</taxon>
    </lineage>
</organism>
<feature type="domain" description="AAA+ ATPase" evidence="9">
    <location>
        <begin position="636"/>
        <end position="811"/>
    </location>
</feature>
<evidence type="ECO:0000256" key="5">
    <source>
        <dbReference type="ARBA" id="ARBA00023186"/>
    </source>
</evidence>
<dbReference type="InterPro" id="IPR027417">
    <property type="entry name" value="P-loop_NTPase"/>
</dbReference>
<dbReference type="CDD" id="cd00009">
    <property type="entry name" value="AAA"/>
    <property type="match status" value="1"/>
</dbReference>
<dbReference type="PROSITE" id="PS00870">
    <property type="entry name" value="CLPAB_1"/>
    <property type="match status" value="1"/>
</dbReference>
<dbReference type="InterPro" id="IPR028299">
    <property type="entry name" value="ClpA/B_CS2"/>
</dbReference>
<dbReference type="FunFam" id="3.40.50.300:FF:000025">
    <property type="entry name" value="ATP-dependent Clp protease subunit"/>
    <property type="match status" value="1"/>
</dbReference>
<evidence type="ECO:0000313" key="11">
    <source>
        <dbReference type="EMBL" id="KAJ1913040.1"/>
    </source>
</evidence>
<keyword evidence="3 6" id="KW-0547">Nucleotide-binding</keyword>
<dbReference type="InterPro" id="IPR003593">
    <property type="entry name" value="AAA+_ATPase"/>
</dbReference>
<evidence type="ECO:0000256" key="7">
    <source>
        <dbReference type="SAM" id="Coils"/>
    </source>
</evidence>
<dbReference type="InterPro" id="IPR050130">
    <property type="entry name" value="ClpA_ClpB"/>
</dbReference>
<feature type="coiled-coil region" evidence="7">
    <location>
        <begin position="442"/>
        <end position="522"/>
    </location>
</feature>
<keyword evidence="12" id="KW-1185">Reference proteome</keyword>
<proteinExistence type="inferred from homology"/>
<dbReference type="InterPro" id="IPR019489">
    <property type="entry name" value="Clp_ATPase_C"/>
</dbReference>
<dbReference type="GO" id="GO:0005524">
    <property type="term" value="F:ATP binding"/>
    <property type="evidence" value="ECO:0007669"/>
    <property type="project" value="UniProtKB-KW"/>
</dbReference>
<dbReference type="InterPro" id="IPR018368">
    <property type="entry name" value="ClpA/B_CS1"/>
</dbReference>
<keyword evidence="7" id="KW-0175">Coiled coil</keyword>
<dbReference type="PROSITE" id="PS00871">
    <property type="entry name" value="CLPAB_2"/>
    <property type="match status" value="1"/>
</dbReference>
<dbReference type="Pfam" id="PF10431">
    <property type="entry name" value="ClpB_D2-small"/>
    <property type="match status" value="1"/>
</dbReference>
<dbReference type="Proteomes" id="UP001150538">
    <property type="component" value="Unassembled WGS sequence"/>
</dbReference>
<dbReference type="AlphaFoldDB" id="A0A9W7ZPC0"/>
<dbReference type="GO" id="GO:0043335">
    <property type="term" value="P:protein unfolding"/>
    <property type="evidence" value="ECO:0007669"/>
    <property type="project" value="UniProtKB-ARBA"/>
</dbReference>
<dbReference type="Pfam" id="PF00004">
    <property type="entry name" value="AAA"/>
    <property type="match status" value="1"/>
</dbReference>
<dbReference type="EMBL" id="JANBPU010000291">
    <property type="protein sequence ID" value="KAJ1913040.1"/>
    <property type="molecule type" value="Genomic_DNA"/>
</dbReference>
<dbReference type="GO" id="GO:0005737">
    <property type="term" value="C:cytoplasm"/>
    <property type="evidence" value="ECO:0007669"/>
    <property type="project" value="TreeGrafter"/>
</dbReference>
<evidence type="ECO:0000256" key="6">
    <source>
        <dbReference type="RuleBase" id="RU004432"/>
    </source>
</evidence>
<dbReference type="CDD" id="cd19499">
    <property type="entry name" value="RecA-like_ClpB_Hsp104-like"/>
    <property type="match status" value="1"/>
</dbReference>
<evidence type="ECO:0000256" key="8">
    <source>
        <dbReference type="SAM" id="MobiDB-lite"/>
    </source>
</evidence>
<evidence type="ECO:0000256" key="2">
    <source>
        <dbReference type="ARBA" id="ARBA00022737"/>
    </source>
</evidence>
<dbReference type="Gene3D" id="3.40.50.300">
    <property type="entry name" value="P-loop containing nucleotide triphosphate hydrolases"/>
    <property type="match status" value="3"/>
</dbReference>
<keyword evidence="4 6" id="KW-0067">ATP-binding</keyword>
<dbReference type="FunFam" id="3.40.50.300:FF:000010">
    <property type="entry name" value="Chaperone clpB 1, putative"/>
    <property type="match status" value="1"/>
</dbReference>
<evidence type="ECO:0000256" key="4">
    <source>
        <dbReference type="ARBA" id="ARBA00022840"/>
    </source>
</evidence>
<dbReference type="InterPro" id="IPR001270">
    <property type="entry name" value="ClpA/B"/>
</dbReference>
<comment type="similarity">
    <text evidence="1 6">Belongs to the ClpA/ClpB family.</text>
</comment>
<accession>A0A9W7ZPC0</accession>
<reference evidence="11" key="1">
    <citation type="submission" date="2022-07" db="EMBL/GenBank/DDBJ databases">
        <title>Phylogenomic reconstructions and comparative analyses of Kickxellomycotina fungi.</title>
        <authorList>
            <person name="Reynolds N.K."/>
            <person name="Stajich J.E."/>
            <person name="Barry K."/>
            <person name="Grigoriev I.V."/>
            <person name="Crous P."/>
            <person name="Smith M.E."/>
        </authorList>
    </citation>
    <scope>NUCLEOTIDE SEQUENCE</scope>
    <source>
        <strain evidence="11">NBRC 100468</strain>
    </source>
</reference>
<dbReference type="SMART" id="SM01086">
    <property type="entry name" value="ClpB_D2-small"/>
    <property type="match status" value="1"/>
</dbReference>
<evidence type="ECO:0000256" key="3">
    <source>
        <dbReference type="ARBA" id="ARBA00022741"/>
    </source>
</evidence>
<evidence type="ECO:0000259" key="10">
    <source>
        <dbReference type="SMART" id="SM01086"/>
    </source>
</evidence>
<dbReference type="GO" id="GO:0034605">
    <property type="term" value="P:cellular response to heat"/>
    <property type="evidence" value="ECO:0007669"/>
    <property type="project" value="TreeGrafter"/>
</dbReference>
<evidence type="ECO:0000256" key="1">
    <source>
        <dbReference type="ARBA" id="ARBA00008675"/>
    </source>
</evidence>
<dbReference type="Pfam" id="PF07724">
    <property type="entry name" value="AAA_2"/>
    <property type="match status" value="1"/>
</dbReference>
<evidence type="ECO:0000313" key="12">
    <source>
        <dbReference type="Proteomes" id="UP001150538"/>
    </source>
</evidence>
<dbReference type="InterPro" id="IPR003959">
    <property type="entry name" value="ATPase_AAA_core"/>
</dbReference>
<dbReference type="GO" id="GO:0016887">
    <property type="term" value="F:ATP hydrolysis activity"/>
    <property type="evidence" value="ECO:0007669"/>
    <property type="project" value="InterPro"/>
</dbReference>
<protein>
    <submittedName>
        <fullName evidence="11">Chaperone ATPase hsp78</fullName>
    </submittedName>
</protein>
<dbReference type="FunFam" id="3.40.50.300:FF:000120">
    <property type="entry name" value="ATP-dependent chaperone ClpB"/>
    <property type="match status" value="1"/>
</dbReference>
<comment type="caution">
    <text evidence="11">The sequence shown here is derived from an EMBL/GenBank/DDBJ whole genome shotgun (WGS) entry which is preliminary data.</text>
</comment>
<dbReference type="PANTHER" id="PTHR11638">
    <property type="entry name" value="ATP-DEPENDENT CLP PROTEASE"/>
    <property type="match status" value="1"/>
</dbReference>
<dbReference type="SMART" id="SM00382">
    <property type="entry name" value="AAA"/>
    <property type="match status" value="2"/>
</dbReference>
<dbReference type="PRINTS" id="PR00300">
    <property type="entry name" value="CLPPROTEASEA"/>
</dbReference>
<name>A0A9W7ZPC0_9FUNG</name>